<organism evidence="2">
    <name type="scientific">marine metagenome</name>
    <dbReference type="NCBI Taxonomy" id="408172"/>
    <lineage>
        <taxon>unclassified sequences</taxon>
        <taxon>metagenomes</taxon>
        <taxon>ecological metagenomes</taxon>
    </lineage>
</organism>
<accession>A0A382C2L8</accession>
<dbReference type="AlphaFoldDB" id="A0A382C2L8"/>
<dbReference type="EMBL" id="UINC01032278">
    <property type="protein sequence ID" value="SVB19677.1"/>
    <property type="molecule type" value="Genomic_DNA"/>
</dbReference>
<dbReference type="PANTHER" id="PTHR24104">
    <property type="entry name" value="E3 UBIQUITIN-PROTEIN LIGASE NHLRC1-RELATED"/>
    <property type="match status" value="1"/>
</dbReference>
<name>A0A382C2L8_9ZZZZ</name>
<dbReference type="InterPro" id="IPR011042">
    <property type="entry name" value="6-blade_b-propeller_TolB-like"/>
</dbReference>
<evidence type="ECO:0000256" key="1">
    <source>
        <dbReference type="ARBA" id="ARBA00022737"/>
    </source>
</evidence>
<keyword evidence="1" id="KW-0677">Repeat</keyword>
<dbReference type="InterPro" id="IPR050952">
    <property type="entry name" value="TRIM-NHL_E3_ligases"/>
</dbReference>
<dbReference type="PANTHER" id="PTHR24104:SF25">
    <property type="entry name" value="PROTEIN LIN-41"/>
    <property type="match status" value="1"/>
</dbReference>
<evidence type="ECO:0000313" key="2">
    <source>
        <dbReference type="EMBL" id="SVB19677.1"/>
    </source>
</evidence>
<proteinExistence type="predicted"/>
<dbReference type="PROSITE" id="PS51125">
    <property type="entry name" value="NHL"/>
    <property type="match status" value="3"/>
</dbReference>
<dbReference type="InterPro" id="IPR001258">
    <property type="entry name" value="NHL_repeat"/>
</dbReference>
<protein>
    <recommendedName>
        <fullName evidence="3">SMP-30/Gluconolactonase/LRE-like region domain-containing protein</fullName>
    </recommendedName>
</protein>
<dbReference type="CDD" id="cd05819">
    <property type="entry name" value="NHL"/>
    <property type="match status" value="1"/>
</dbReference>
<sequence>MPVTQIAGTKAFAYVGNIGQIGASGPTLRHPIGLARGKDDVLYVANWGVESNPSTRITKCTIDTQEWIQDIGHPENGDPTFKWPGGLAINDQEILFVTDQADSCVHKYSPDGKYLGRWGSSGTLDGELKRPSGIVVDKDNNVWVVDSGNDRIQQFDANGSFLSKFGSSGSNDGEFNSPWGISIDNNGTLLIADWGNNRVQRMDTNGQTLQTIGRAGNQNGELNHPSFAIEDRDGDIYVADWGNHRVQIFEADGIYMATLIGDANNLSEWAKGKVASNPDLIKALDRVDLEPMSRLWSPTCVHIGDDYKILIAEGQHMRVQIYQKDPSYQEAQFTL</sequence>
<dbReference type="Pfam" id="PF01436">
    <property type="entry name" value="NHL"/>
    <property type="match status" value="3"/>
</dbReference>
<dbReference type="SUPFAM" id="SSF101898">
    <property type="entry name" value="NHL repeat"/>
    <property type="match status" value="1"/>
</dbReference>
<reference evidence="2" key="1">
    <citation type="submission" date="2018-05" db="EMBL/GenBank/DDBJ databases">
        <authorList>
            <person name="Lanie J.A."/>
            <person name="Ng W.-L."/>
            <person name="Kazmierczak K.M."/>
            <person name="Andrzejewski T.M."/>
            <person name="Davidsen T.M."/>
            <person name="Wayne K.J."/>
            <person name="Tettelin H."/>
            <person name="Glass J.I."/>
            <person name="Rusch D."/>
            <person name="Podicherti R."/>
            <person name="Tsui H.-C.T."/>
            <person name="Winkler M.E."/>
        </authorList>
    </citation>
    <scope>NUCLEOTIDE SEQUENCE</scope>
</reference>
<evidence type="ECO:0008006" key="3">
    <source>
        <dbReference type="Google" id="ProtNLM"/>
    </source>
</evidence>
<gene>
    <name evidence="2" type="ORF">METZ01_LOCUS172531</name>
</gene>
<dbReference type="GO" id="GO:0008270">
    <property type="term" value="F:zinc ion binding"/>
    <property type="evidence" value="ECO:0007669"/>
    <property type="project" value="UniProtKB-KW"/>
</dbReference>
<dbReference type="Gene3D" id="2.120.10.30">
    <property type="entry name" value="TolB, C-terminal domain"/>
    <property type="match status" value="2"/>
</dbReference>